<dbReference type="Gene3D" id="3.40.50.300">
    <property type="entry name" value="P-loop containing nucleotide triphosphate hydrolases"/>
    <property type="match status" value="1"/>
</dbReference>
<protein>
    <submittedName>
        <fullName evidence="5">Uncharacterized protein</fullName>
    </submittedName>
</protein>
<name>A0A6M0RKN8_9CYAN</name>
<feature type="repeat" description="WD" evidence="3">
    <location>
        <begin position="1009"/>
        <end position="1040"/>
    </location>
</feature>
<keyword evidence="1 3" id="KW-0853">WD repeat</keyword>
<dbReference type="EMBL" id="QXHD01000004">
    <property type="protein sequence ID" value="NEZ56828.1"/>
    <property type="molecule type" value="Genomic_DNA"/>
</dbReference>
<dbReference type="SUPFAM" id="SSF50978">
    <property type="entry name" value="WD40 repeat-like"/>
    <property type="match status" value="2"/>
</dbReference>
<sequence>MANYYQIGGSLDSDAPTYIERQADKDLYTALLAGEFCYVFNSRQMGKSSLMVRNWHRLQTEGHHCAVVDVTNIGSDHITPEQWYRGMMGTLAMQFNLRTRDIRIWWEDRSHLSFTQILSQFIEMLLVQCPEQRLFLFIDEVDSLLNLPFSVDDFFALIRFCYNRRTIEPDYKRLTFAIFGVATPTDLIADKQRTPFNIGRAIVLKGFSLAEAMPLAQGLNIQTPNTQAILQSVLHWTGGQPFLTQKVCQLLVASSQTALKEPLSIPLGMEHFWVDSVVRDRILTHWESQDEPEHLRTIRDRLLYDDNLAGRLLGLYQQWLEGQAIPTDDSRDQIDLLLSGLMVRHDGHLQAKNRIYENVFTLEWVQRQLTALRPYSEMFNAWVTSQQTDESRLLRGQALHDAQVWARGKSLSDLDYRFLSSSQDQEQAENQRARQLEKAQAAKQTARLQRILLGLTSGALVIVSLLGLATFWQYRRAVGSEQAALLSEQDARLNEIRALISSADGQFASHHELEALIDAIKAKRKLETLQGDHPELTEEADRALNQIVYWMSERNRLSGHQGPVLGVAYSPDGESIATTSGDTTVKLWAKDGQLLHTFEDSSVTFGVAFHPQRPVLATTNLDGHLKLWDLDANTLLQTIEAHGGAAWDLAFSSKGDFLVSGGADEQVKVWDLDGTLRYTLGGHEGMVWQVAVSPVEQTIASASLDNTAKLWSSAGQLLSTLRGETKGNSLWSVAFNPTEATVATGGDEAVIQLWQPNGNATRTLKGHTKRIEHLAFSADGRTLASGGLDQTLRIWGKKGIVWRIVQTPGDIRNLSFSPTDSRSVVISGTGTTAELRQWETPLLKTIFLGDDLWDIAISPSGEKIVSGDSSRPLVWDTERNIVTDLEAEQGTLFGFDFSPDGQMIAAVGTTGTVKLWTQNGQFLRDLEGHQFQSWDVAFSPDSQRIAAGAEDGSIRIWTVDGQLIHHLKGQQRRVYRVAFSRDGQQLVSSGSGGTVQIWNTTDGELHHDLEAHGADIFALSVSPDGQFFITASVDQTAKLWRWDGTLVRTFDGHTNGLFGVDFSIDGQMIATAGSDNTLALWSIDGNKIKTLYGNGAGFKSVKFSPNGELLTVAEDGNITHWNLEKVLALNELSYACDWIADYLRTNVDVVDSDRTLCQDLPGTENNA</sequence>
<dbReference type="InterPro" id="IPR027417">
    <property type="entry name" value="P-loop_NTPase"/>
</dbReference>
<dbReference type="InterPro" id="IPR036322">
    <property type="entry name" value="WD40_repeat_dom_sf"/>
</dbReference>
<dbReference type="PROSITE" id="PS50294">
    <property type="entry name" value="WD_REPEATS_REGION"/>
    <property type="match status" value="8"/>
</dbReference>
<gene>
    <name evidence="5" type="ORF">DXZ20_14290</name>
</gene>
<dbReference type="Gene3D" id="2.130.10.10">
    <property type="entry name" value="YVTN repeat-like/Quinoprotein amine dehydrogenase"/>
    <property type="match status" value="3"/>
</dbReference>
<evidence type="ECO:0000256" key="2">
    <source>
        <dbReference type="ARBA" id="ARBA00022737"/>
    </source>
</evidence>
<keyword evidence="2" id="KW-0677">Repeat</keyword>
<keyword evidence="4" id="KW-1133">Transmembrane helix</keyword>
<evidence type="ECO:0000256" key="4">
    <source>
        <dbReference type="SAM" id="Phobius"/>
    </source>
</evidence>
<dbReference type="Proteomes" id="UP000481033">
    <property type="component" value="Unassembled WGS sequence"/>
</dbReference>
<keyword evidence="6" id="KW-1185">Reference proteome</keyword>
<dbReference type="InterPro" id="IPR001680">
    <property type="entry name" value="WD40_rpt"/>
</dbReference>
<feature type="repeat" description="WD" evidence="3">
    <location>
        <begin position="607"/>
        <end position="638"/>
    </location>
</feature>
<dbReference type="PRINTS" id="PR00320">
    <property type="entry name" value="GPROTEINBRPT"/>
</dbReference>
<dbReference type="RefSeq" id="WP_163698817.1">
    <property type="nucleotide sequence ID" value="NZ_QXHD01000004.1"/>
</dbReference>
<keyword evidence="4" id="KW-0812">Transmembrane</keyword>
<dbReference type="InterPro" id="IPR015943">
    <property type="entry name" value="WD40/YVTN_repeat-like_dom_sf"/>
</dbReference>
<dbReference type="SMART" id="SM00320">
    <property type="entry name" value="WD40"/>
    <property type="match status" value="14"/>
</dbReference>
<feature type="repeat" description="WD" evidence="3">
    <location>
        <begin position="680"/>
        <end position="712"/>
    </location>
</feature>
<dbReference type="PANTHER" id="PTHR22847">
    <property type="entry name" value="WD40 REPEAT PROTEIN"/>
    <property type="match status" value="1"/>
</dbReference>
<dbReference type="InterPro" id="IPR019775">
    <property type="entry name" value="WD40_repeat_CS"/>
</dbReference>
<dbReference type="Pfam" id="PF14516">
    <property type="entry name" value="AAA_35"/>
    <property type="match status" value="1"/>
</dbReference>
<feature type="repeat" description="WD" evidence="3">
    <location>
        <begin position="639"/>
        <end position="673"/>
    </location>
</feature>
<dbReference type="Pfam" id="PF00400">
    <property type="entry name" value="WD40"/>
    <property type="match status" value="12"/>
</dbReference>
<feature type="repeat" description="WD" evidence="3">
    <location>
        <begin position="926"/>
        <end position="960"/>
    </location>
</feature>
<evidence type="ECO:0000256" key="1">
    <source>
        <dbReference type="ARBA" id="ARBA00022574"/>
    </source>
</evidence>
<evidence type="ECO:0000313" key="5">
    <source>
        <dbReference type="EMBL" id="NEZ56828.1"/>
    </source>
</evidence>
<evidence type="ECO:0000256" key="3">
    <source>
        <dbReference type="PROSITE-ProRule" id="PRU00221"/>
    </source>
</evidence>
<proteinExistence type="predicted"/>
<dbReference type="PANTHER" id="PTHR22847:SF637">
    <property type="entry name" value="WD REPEAT DOMAIN 5B"/>
    <property type="match status" value="1"/>
</dbReference>
<feature type="repeat" description="WD" evidence="3">
    <location>
        <begin position="967"/>
        <end position="1008"/>
    </location>
</feature>
<dbReference type="CDD" id="cd00200">
    <property type="entry name" value="WD40"/>
    <property type="match status" value="2"/>
</dbReference>
<organism evidence="5 6">
    <name type="scientific">Adonisia turfae CCMR0081</name>
    <dbReference type="NCBI Taxonomy" id="2292702"/>
    <lineage>
        <taxon>Bacteria</taxon>
        <taxon>Bacillati</taxon>
        <taxon>Cyanobacteriota</taxon>
        <taxon>Adonisia</taxon>
        <taxon>Adonisia turfae</taxon>
    </lineage>
</organism>
<feature type="repeat" description="WD" evidence="3">
    <location>
        <begin position="885"/>
        <end position="916"/>
    </location>
</feature>
<reference evidence="5 6" key="1">
    <citation type="journal article" date="2020" name="Microb. Ecol.">
        <title>Ecogenomics of the Marine Benthic Filamentous Cyanobacterium Adonisia.</title>
        <authorList>
            <person name="Walter J.M."/>
            <person name="Coutinho F.H."/>
            <person name="Leomil L."/>
            <person name="Hargreaves P.I."/>
            <person name="Campeao M.E."/>
            <person name="Vieira V.V."/>
            <person name="Silva B.S."/>
            <person name="Fistarol G.O."/>
            <person name="Salomon P.S."/>
            <person name="Sawabe T."/>
            <person name="Mino S."/>
            <person name="Hosokawa M."/>
            <person name="Miyashita H."/>
            <person name="Maruyama F."/>
            <person name="van Verk M.C."/>
            <person name="Dutilh B.E."/>
            <person name="Thompson C.C."/>
            <person name="Thompson F.L."/>
        </authorList>
    </citation>
    <scope>NUCLEOTIDE SEQUENCE [LARGE SCALE GENOMIC DNA]</scope>
    <source>
        <strain evidence="5 6">CCMR0081</strain>
    </source>
</reference>
<dbReference type="SUPFAM" id="SSF52540">
    <property type="entry name" value="P-loop containing nucleoside triphosphate hydrolases"/>
    <property type="match status" value="1"/>
</dbReference>
<feature type="repeat" description="WD" evidence="3">
    <location>
        <begin position="1050"/>
        <end position="1091"/>
    </location>
</feature>
<dbReference type="InterPro" id="IPR020472">
    <property type="entry name" value="WD40_PAC1"/>
</dbReference>
<comment type="caution">
    <text evidence="5">The sequence shown here is derived from an EMBL/GenBank/DDBJ whole genome shotgun (WGS) entry which is preliminary data.</text>
</comment>
<dbReference type="PROSITE" id="PS00678">
    <property type="entry name" value="WD_REPEATS_1"/>
    <property type="match status" value="2"/>
</dbReference>
<evidence type="ECO:0000313" key="6">
    <source>
        <dbReference type="Proteomes" id="UP000481033"/>
    </source>
</evidence>
<keyword evidence="4" id="KW-0472">Membrane</keyword>
<feature type="repeat" description="WD" evidence="3">
    <location>
        <begin position="557"/>
        <end position="588"/>
    </location>
</feature>
<dbReference type="AlphaFoldDB" id="A0A6M0RKN8"/>
<accession>A0A6M0RKN8</accession>
<feature type="transmembrane region" description="Helical" evidence="4">
    <location>
        <begin position="451"/>
        <end position="472"/>
    </location>
</feature>
<dbReference type="PROSITE" id="PS50082">
    <property type="entry name" value="WD_REPEATS_2"/>
    <property type="match status" value="10"/>
</dbReference>
<feature type="repeat" description="WD" evidence="3">
    <location>
        <begin position="764"/>
        <end position="795"/>
    </location>
</feature>